<dbReference type="RefSeq" id="XP_032116532.1">
    <property type="nucleotide sequence ID" value="XM_032260641.1"/>
</dbReference>
<feature type="region of interest" description="Disordered" evidence="1">
    <location>
        <begin position="53"/>
        <end position="86"/>
    </location>
</feature>
<organism evidence="2 3">
    <name type="scientific">Sapajus apella</name>
    <name type="common">Brown-capped capuchin</name>
    <name type="synonym">Cebus apella</name>
    <dbReference type="NCBI Taxonomy" id="9515"/>
    <lineage>
        <taxon>Eukaryota</taxon>
        <taxon>Metazoa</taxon>
        <taxon>Chordata</taxon>
        <taxon>Craniata</taxon>
        <taxon>Vertebrata</taxon>
        <taxon>Euteleostomi</taxon>
        <taxon>Mammalia</taxon>
        <taxon>Eutheria</taxon>
        <taxon>Euarchontoglires</taxon>
        <taxon>Primates</taxon>
        <taxon>Haplorrhini</taxon>
        <taxon>Platyrrhini</taxon>
        <taxon>Cebidae</taxon>
        <taxon>Cebinae</taxon>
        <taxon>Sapajus</taxon>
    </lineage>
</organism>
<keyword evidence="2" id="KW-1185">Reference proteome</keyword>
<feature type="region of interest" description="Disordered" evidence="1">
    <location>
        <begin position="1"/>
        <end position="21"/>
    </location>
</feature>
<evidence type="ECO:0000313" key="3">
    <source>
        <dbReference type="RefSeq" id="XP_032116532.1"/>
    </source>
</evidence>
<protein>
    <submittedName>
        <fullName evidence="3">TSSK6-activating co-chaperone protein isoform X3</fullName>
    </submittedName>
</protein>
<dbReference type="Pfam" id="PF15836">
    <property type="entry name" value="SSTK-IP"/>
    <property type="match status" value="1"/>
</dbReference>
<dbReference type="AlphaFoldDB" id="A0A6J3GGL7"/>
<dbReference type="PANTHER" id="PTHR37368:SF1">
    <property type="entry name" value="TSSK6-ACTIVATING CO-CHAPERONE PROTEIN"/>
    <property type="match status" value="1"/>
</dbReference>
<accession>A0A6J3GGL7</accession>
<dbReference type="PANTHER" id="PTHR37368">
    <property type="entry name" value="TSSK6-ACTIVATING CO-CHAPERONE PROTEIN"/>
    <property type="match status" value="1"/>
</dbReference>
<dbReference type="Proteomes" id="UP000504640">
    <property type="component" value="Unplaced"/>
</dbReference>
<proteinExistence type="predicted"/>
<dbReference type="GO" id="GO:0051087">
    <property type="term" value="F:protein-folding chaperone binding"/>
    <property type="evidence" value="ECO:0007669"/>
    <property type="project" value="InterPro"/>
</dbReference>
<name>A0A6J3GGL7_SAPAP</name>
<dbReference type="InterPro" id="IPR031679">
    <property type="entry name" value="SSTK-IP"/>
</dbReference>
<evidence type="ECO:0000256" key="1">
    <source>
        <dbReference type="SAM" id="MobiDB-lite"/>
    </source>
</evidence>
<dbReference type="GO" id="GO:0005737">
    <property type="term" value="C:cytoplasm"/>
    <property type="evidence" value="ECO:0007669"/>
    <property type="project" value="TreeGrafter"/>
</dbReference>
<sequence length="109" mass="11660">MEQHTSHPNRKVPAKEEANAVPLCRAKPSPSYINLQASSPPATFLNIQTTKLPSAQGMPGTPGMYVCQPPASDPARPTTDGYFGKFTGIGDTAGSWEEKQELFSPSLIS</sequence>
<reference evidence="3" key="1">
    <citation type="submission" date="2025-08" db="UniProtKB">
        <authorList>
            <consortium name="RefSeq"/>
        </authorList>
    </citation>
    <scope>IDENTIFICATION</scope>
    <source>
        <tissue evidence="3">Blood</tissue>
    </source>
</reference>
<evidence type="ECO:0000313" key="2">
    <source>
        <dbReference type="Proteomes" id="UP000504640"/>
    </source>
</evidence>
<gene>
    <name evidence="3" type="primary">LOC116538335</name>
</gene>
<dbReference type="GeneID" id="116538335"/>